<dbReference type="GO" id="GO:0016740">
    <property type="term" value="F:transferase activity"/>
    <property type="evidence" value="ECO:0007669"/>
    <property type="project" value="UniProtKB-KW"/>
</dbReference>
<protein>
    <submittedName>
        <fullName evidence="3">Formyl transferase</fullName>
    </submittedName>
</protein>
<dbReference type="PANTHER" id="PTHR11138:SF5">
    <property type="entry name" value="METHIONYL-TRNA FORMYLTRANSFERASE, MITOCHONDRIAL"/>
    <property type="match status" value="1"/>
</dbReference>
<name>A0ABR9P1K5_9ACTN</name>
<dbReference type="SUPFAM" id="SSF50486">
    <property type="entry name" value="FMT C-terminal domain-like"/>
    <property type="match status" value="1"/>
</dbReference>
<evidence type="ECO:0000313" key="3">
    <source>
        <dbReference type="EMBL" id="MBE2997635.1"/>
    </source>
</evidence>
<dbReference type="Proteomes" id="UP000806528">
    <property type="component" value="Unassembled WGS sequence"/>
</dbReference>
<feature type="domain" description="Formyl transferase C-terminal" evidence="2">
    <location>
        <begin position="205"/>
        <end position="284"/>
    </location>
</feature>
<dbReference type="EMBL" id="JADBGI010000002">
    <property type="protein sequence ID" value="MBE2997635.1"/>
    <property type="molecule type" value="Genomic_DNA"/>
</dbReference>
<dbReference type="RefSeq" id="WP_193120292.1">
    <property type="nucleotide sequence ID" value="NZ_JADBGI010000002.1"/>
</dbReference>
<comment type="caution">
    <text evidence="3">The sequence shown here is derived from an EMBL/GenBank/DDBJ whole genome shotgun (WGS) entry which is preliminary data.</text>
</comment>
<dbReference type="PANTHER" id="PTHR11138">
    <property type="entry name" value="METHIONYL-TRNA FORMYLTRANSFERASE"/>
    <property type="match status" value="1"/>
</dbReference>
<dbReference type="Pfam" id="PF00551">
    <property type="entry name" value="Formyl_trans_N"/>
    <property type="match status" value="1"/>
</dbReference>
<keyword evidence="4" id="KW-1185">Reference proteome</keyword>
<dbReference type="InterPro" id="IPR002376">
    <property type="entry name" value="Formyl_transf_N"/>
</dbReference>
<organism evidence="3 4">
    <name type="scientific">Nocardiopsis coralli</name>
    <dbReference type="NCBI Taxonomy" id="2772213"/>
    <lineage>
        <taxon>Bacteria</taxon>
        <taxon>Bacillati</taxon>
        <taxon>Actinomycetota</taxon>
        <taxon>Actinomycetes</taxon>
        <taxon>Streptosporangiales</taxon>
        <taxon>Nocardiopsidaceae</taxon>
        <taxon>Nocardiopsis</taxon>
    </lineage>
</organism>
<dbReference type="Gene3D" id="3.40.50.12230">
    <property type="match status" value="1"/>
</dbReference>
<gene>
    <name evidence="3" type="ORF">IDM40_02785</name>
</gene>
<evidence type="ECO:0000313" key="4">
    <source>
        <dbReference type="Proteomes" id="UP000806528"/>
    </source>
</evidence>
<accession>A0ABR9P1K5</accession>
<sequence length="335" mass="35472">MQRRYCYVSGLRLGVPALEELCAQGRPPSLVVSYPAELAHRCGYTDYEDLARSHGVPHLRAADVGSDEARDALTAHGIDLMVVAGWSQQIPEPVLEALPLGAVGLHPAPLPVGRGRAPIPWTILRDMRSSAVTLFHLDGGDPGSGDVVDQRWFEVDPDVTATGLYERVGHIQAELLVHHLDDLLAGTAPRRAQSGHASVWPRRRPSDGLLDLSAAGRDVDRMVRALAEPYPGAFVMFGDARVTLCDGTLSDVPGGAPGEIVSAGPGRAWGVTCGDGTVFVPGSVRVDEGVRADPASLAMFRPGAFFDEPAPHMVDDQGRAVVPGQASAADALLRA</sequence>
<evidence type="ECO:0000259" key="1">
    <source>
        <dbReference type="Pfam" id="PF00551"/>
    </source>
</evidence>
<dbReference type="InterPro" id="IPR011034">
    <property type="entry name" value="Formyl_transferase-like_C_sf"/>
</dbReference>
<evidence type="ECO:0000259" key="2">
    <source>
        <dbReference type="Pfam" id="PF02911"/>
    </source>
</evidence>
<proteinExistence type="predicted"/>
<dbReference type="InterPro" id="IPR005793">
    <property type="entry name" value="Formyl_trans_C"/>
</dbReference>
<reference evidence="3 4" key="1">
    <citation type="submission" date="2020-09" db="EMBL/GenBank/DDBJ databases">
        <title>Diversity and distribution of actinomycetes associated with coral in the coast of Hainan.</title>
        <authorList>
            <person name="Li F."/>
        </authorList>
    </citation>
    <scope>NUCLEOTIDE SEQUENCE [LARGE SCALE GENOMIC DNA]</scope>
    <source>
        <strain evidence="3 4">HNM0947</strain>
    </source>
</reference>
<keyword evidence="3" id="KW-0808">Transferase</keyword>
<dbReference type="InterPro" id="IPR036477">
    <property type="entry name" value="Formyl_transf_N_sf"/>
</dbReference>
<feature type="domain" description="Formyl transferase N-terminal" evidence="1">
    <location>
        <begin position="51"/>
        <end position="178"/>
    </location>
</feature>
<dbReference type="Pfam" id="PF02911">
    <property type="entry name" value="Formyl_trans_C"/>
    <property type="match status" value="1"/>
</dbReference>
<dbReference type="SUPFAM" id="SSF53328">
    <property type="entry name" value="Formyltransferase"/>
    <property type="match status" value="1"/>
</dbReference>